<dbReference type="STRING" id="1246637.MTBBW1_130001"/>
<evidence type="ECO:0000313" key="2">
    <source>
        <dbReference type="EMBL" id="SLM28246.1"/>
    </source>
</evidence>
<feature type="compositionally biased region" description="Low complexity" evidence="1">
    <location>
        <begin position="612"/>
        <end position="626"/>
    </location>
</feature>
<sequence length="1415" mass="158878">MDAPFIQKRISGWISRTFIIKGAAPGTTTFTLFPFPGIIISEIELTSGSLKGGFIGRILIEISFDSLIKKKIGLRRLLLEDIDLEQINIEDKNTSQTGDDILYSLFQGIFPGLCLKKSSSPPLIDDSSLKFSKHNSILPHSTFPESSFKSRQKDSTDLFDYIEYLKKLYIEYFQQSSFIVEARHIKSRQFKNGNLHISIHPIPHKIKFSGTLDIEKLNIENIEMPHIPSIQSVKGDRITGDFDLNIAPKKNKKENIRTFTINGKGNVTLSTPSLIYSYPDRLSWPKSNPANDNVNNESNFHAKNRDLPEGNDIIKTSLGITSIDAGFSIKNDAITLGSDNTSLTASIKAFANDLKSPLLSVEYQNSVEYQKNQDIPSYSSLEFSGNNISIEGCAAEVADILPDNAICRTIFNIIKSGTADEISVSFNSQPSWQSSTSTPNDKNEEVYFDGKRLKLFNPETMKIKGRLSNASIHIPSTALIADKVNGYVNVVKGTLHTDIQTGHIKNATIHNGQLSVDLIDKSFPYTGEFQLSTELANLHQVLMDLITKPSVVSELKNLKNIKGKADGTLKIEGEKNQTPTIVVDANNIDLKGQYLRLPKKFSIKGKSFNYSNSYSGNNSGNNSGNDSGHESRNESGSKSDKKRGGHHLIEVSQISGKMGKSTFSDIAASISFQREKSPDIRFTCNIAEANLWLDEIVPWFKSFEDGENENAKNNNTENDNAENAPGIISINRLTSWFSFFEGNIILDGCYFKGEADPSRRWDYLFRGRGENISFKQITEEQTDQNFVSDLSFKFIYSNSKEKFSEADNFSFSEGEDFNNGNVSSLDTTKNERPESNNNGDFLISPNDSEGITTNPQNPLKTGLYKDFQINRIWDIKAQINDTSPLSSFFKNKYINDIQTPVHLINGSIDNYRDRIKLKYPILFTNNIQANITSITSTSSIPTTQKHNMDDIDIFEIDITNKLSLPNSKPITEHDKNETYRFHLKRQKEANSNSMGQYSFDLKGSLNTKIVKSFFKSGSTTLHDIEQFTQGKTFIIESTPYSPASTKFKVYGKDENFDHYKITTDSLDLDFLINLMSQFNRNGNKNENPFLLPLLTLETDTFMVNKIALNPFRATFNLNGNEKKIVAETGHNCHINTTAFIKLKPDIVDISILIDENNNEIEPVMTCLYEGEKLMDGRYSVKGFLNTNTQLSPSEPTPSEKAIPDHEALSSEKPNPDNKPLWSEKTSPDHTKDKNDFHITEIEAELLKQNLTGNFQISAQDGRIFRLTLLSRILSIINISRLMEGKFPDIEQTGFAYSTIEIDALVKKNKIILKKAVVNGLDMTLLFMGWIDPFNKNMELNCLVAPFKTADNIIKKIPLIGRMLNDRLIAIPVKAWGPINDPSVIIMHPSDVGKSIINSMESILTAPFEIIENLKY</sequence>
<organism evidence="2 3">
    <name type="scientific">Desulfamplus magnetovallimortis</name>
    <dbReference type="NCBI Taxonomy" id="1246637"/>
    <lineage>
        <taxon>Bacteria</taxon>
        <taxon>Pseudomonadati</taxon>
        <taxon>Thermodesulfobacteriota</taxon>
        <taxon>Desulfobacteria</taxon>
        <taxon>Desulfobacterales</taxon>
        <taxon>Desulfobacteraceae</taxon>
        <taxon>Desulfamplus</taxon>
    </lineage>
</organism>
<reference evidence="2 3" key="1">
    <citation type="submission" date="2017-03" db="EMBL/GenBank/DDBJ databases">
        <authorList>
            <person name="Afonso C.L."/>
            <person name="Miller P.J."/>
            <person name="Scott M.A."/>
            <person name="Spackman E."/>
            <person name="Goraichik I."/>
            <person name="Dimitrov K.M."/>
            <person name="Suarez D.L."/>
            <person name="Swayne D.E."/>
        </authorList>
    </citation>
    <scope>NUCLEOTIDE SEQUENCE [LARGE SCALE GENOMIC DNA]</scope>
    <source>
        <strain evidence="2">PRJEB14757</strain>
    </source>
</reference>
<keyword evidence="3" id="KW-1185">Reference proteome</keyword>
<evidence type="ECO:0000256" key="1">
    <source>
        <dbReference type="SAM" id="MobiDB-lite"/>
    </source>
</evidence>
<dbReference type="OrthoDB" id="9768949at2"/>
<protein>
    <submittedName>
        <fullName evidence="2">Uncharacterized protein</fullName>
    </submittedName>
</protein>
<dbReference type="RefSeq" id="WP_080798893.1">
    <property type="nucleotide sequence ID" value="NZ_LT828540.1"/>
</dbReference>
<gene>
    <name evidence="2" type="ORF">MTBBW1_130001</name>
</gene>
<evidence type="ECO:0000313" key="3">
    <source>
        <dbReference type="Proteomes" id="UP000191931"/>
    </source>
</evidence>
<name>A0A1W1H734_9BACT</name>
<dbReference type="EMBL" id="FWEV01000035">
    <property type="protein sequence ID" value="SLM28246.1"/>
    <property type="molecule type" value="Genomic_DNA"/>
</dbReference>
<accession>A0A1W1H734</accession>
<proteinExistence type="predicted"/>
<feature type="region of interest" description="Disordered" evidence="1">
    <location>
        <begin position="612"/>
        <end position="646"/>
    </location>
</feature>
<feature type="compositionally biased region" description="Polar residues" evidence="1">
    <location>
        <begin position="835"/>
        <end position="857"/>
    </location>
</feature>
<dbReference type="Proteomes" id="UP000191931">
    <property type="component" value="Unassembled WGS sequence"/>
</dbReference>
<feature type="compositionally biased region" description="Basic and acidic residues" evidence="1">
    <location>
        <begin position="1201"/>
        <end position="1215"/>
    </location>
</feature>
<feature type="compositionally biased region" description="Basic and acidic residues" evidence="1">
    <location>
        <begin position="627"/>
        <end position="639"/>
    </location>
</feature>
<feature type="region of interest" description="Disordered" evidence="1">
    <location>
        <begin position="1185"/>
        <end position="1233"/>
    </location>
</feature>
<feature type="region of interest" description="Disordered" evidence="1">
    <location>
        <begin position="820"/>
        <end position="857"/>
    </location>
</feature>